<sequence length="619" mass="70518">MKEGNYNHLRLDNFNSLQQEFAILCSTPINELSKCGRKGFTPTSLDESYTLNSHNYVTPHGKDNSLRVPLSNISKKLGSGLGGPKSCLTKQSRVQKVPKKFNVNVAAFSSSRVFDEILDDDQCPRTEKTPLLGFLCDDYDLFLDDVNSELFSNVYADCQLGNKKQKIDHNLSVESSSNFVESILDVGECNSFILDNSSTSGLLSDGDEFFCDDDDVFVDNEITVDNVESNLNEITRACSAEAHHNTFTSQNNKNLENMSTSAKITTTKYDSFKDLRTGKYDWRVPARLLNLWRGHTKTGEPFKSFNLLLLDNKRSRIHAFVPGEIASAVEPCLELGTVYLFKNFTVREYKKEDRFRCIHKTIQIVFSRDTKIQEIDETQVLIDKAAFDFYDIGDLKQLSQQTTYLTDVIGVVQEIELYLNNVRNRLGYMQTQMKFHLTDGRQSVKVTLWDELAELLDVTLKEDLEYPLIIIIGCGRVTEWQNKVQISNVAATTFYINYAHHSKSFNKRSPPQLYTVEEIKNLGNDSIETEVLCKVRIEQLTKEETWWYAVCTSCYNVVKKIDKAYNCLKCCRDVPHPQIWYKLLILASDETGTIDILLGNLPSQKCIGKKAQAIEKISI</sequence>
<accession>A0AAD8HEX5</accession>
<dbReference type="PANTHER" id="PTHR47165:SF4">
    <property type="entry name" value="OS03G0429900 PROTEIN"/>
    <property type="match status" value="1"/>
</dbReference>
<dbReference type="InterPro" id="IPR012340">
    <property type="entry name" value="NA-bd_OB-fold"/>
</dbReference>
<feature type="domain" description="Replication protein A 70 kDa DNA-binding subunit B/D first OB fold" evidence="1">
    <location>
        <begin position="268"/>
        <end position="374"/>
    </location>
</feature>
<dbReference type="Gene3D" id="2.40.50.140">
    <property type="entry name" value="Nucleic acid-binding proteins"/>
    <property type="match status" value="3"/>
</dbReference>
<organism evidence="2 3">
    <name type="scientific">Heracleum sosnowskyi</name>
    <dbReference type="NCBI Taxonomy" id="360622"/>
    <lineage>
        <taxon>Eukaryota</taxon>
        <taxon>Viridiplantae</taxon>
        <taxon>Streptophyta</taxon>
        <taxon>Embryophyta</taxon>
        <taxon>Tracheophyta</taxon>
        <taxon>Spermatophyta</taxon>
        <taxon>Magnoliopsida</taxon>
        <taxon>eudicotyledons</taxon>
        <taxon>Gunneridae</taxon>
        <taxon>Pentapetalae</taxon>
        <taxon>asterids</taxon>
        <taxon>campanulids</taxon>
        <taxon>Apiales</taxon>
        <taxon>Apiaceae</taxon>
        <taxon>Apioideae</taxon>
        <taxon>apioid superclade</taxon>
        <taxon>Tordylieae</taxon>
        <taxon>Tordyliinae</taxon>
        <taxon>Heracleum</taxon>
    </lineage>
</organism>
<evidence type="ECO:0000259" key="1">
    <source>
        <dbReference type="Pfam" id="PF02721"/>
    </source>
</evidence>
<proteinExistence type="predicted"/>
<evidence type="ECO:0000313" key="2">
    <source>
        <dbReference type="EMBL" id="KAK1365261.1"/>
    </source>
</evidence>
<dbReference type="EMBL" id="JAUIZM010000009">
    <property type="protein sequence ID" value="KAK1365261.1"/>
    <property type="molecule type" value="Genomic_DNA"/>
</dbReference>
<reference evidence="2" key="1">
    <citation type="submission" date="2023-02" db="EMBL/GenBank/DDBJ databases">
        <title>Genome of toxic invasive species Heracleum sosnowskyi carries increased number of genes despite the absence of recent whole-genome duplications.</title>
        <authorList>
            <person name="Schelkunov M."/>
            <person name="Shtratnikova V."/>
            <person name="Makarenko M."/>
            <person name="Klepikova A."/>
            <person name="Omelchenko D."/>
            <person name="Novikova G."/>
            <person name="Obukhova E."/>
            <person name="Bogdanov V."/>
            <person name="Penin A."/>
            <person name="Logacheva M."/>
        </authorList>
    </citation>
    <scope>NUCLEOTIDE SEQUENCE</scope>
    <source>
        <strain evidence="2">Hsosn_3</strain>
        <tissue evidence="2">Leaf</tissue>
    </source>
</reference>
<protein>
    <recommendedName>
        <fullName evidence="1">Replication protein A 70 kDa DNA-binding subunit B/D first OB fold domain-containing protein</fullName>
    </recommendedName>
</protein>
<keyword evidence="3" id="KW-1185">Reference proteome</keyword>
<dbReference type="Proteomes" id="UP001237642">
    <property type="component" value="Unassembled WGS sequence"/>
</dbReference>
<name>A0AAD8HEX5_9APIA</name>
<dbReference type="InterPro" id="IPR003871">
    <property type="entry name" value="RFA1B/D_OB_1st"/>
</dbReference>
<dbReference type="CDD" id="cd04480">
    <property type="entry name" value="RPA1_DBD_A_like"/>
    <property type="match status" value="1"/>
</dbReference>
<comment type="caution">
    <text evidence="2">The sequence shown here is derived from an EMBL/GenBank/DDBJ whole genome shotgun (WGS) entry which is preliminary data.</text>
</comment>
<gene>
    <name evidence="2" type="ORF">POM88_040822</name>
</gene>
<dbReference type="SUPFAM" id="SSF50249">
    <property type="entry name" value="Nucleic acid-binding proteins"/>
    <property type="match status" value="3"/>
</dbReference>
<dbReference type="Pfam" id="PF02721">
    <property type="entry name" value="DUF223"/>
    <property type="match status" value="1"/>
</dbReference>
<reference evidence="2" key="2">
    <citation type="submission" date="2023-05" db="EMBL/GenBank/DDBJ databases">
        <authorList>
            <person name="Schelkunov M.I."/>
        </authorList>
    </citation>
    <scope>NUCLEOTIDE SEQUENCE</scope>
    <source>
        <strain evidence="2">Hsosn_3</strain>
        <tissue evidence="2">Leaf</tissue>
    </source>
</reference>
<dbReference type="PANTHER" id="PTHR47165">
    <property type="entry name" value="OS03G0429900 PROTEIN"/>
    <property type="match status" value="1"/>
</dbReference>
<evidence type="ECO:0000313" key="3">
    <source>
        <dbReference type="Proteomes" id="UP001237642"/>
    </source>
</evidence>
<dbReference type="AlphaFoldDB" id="A0AAD8HEX5"/>